<keyword evidence="3" id="KW-0493">Microtubule</keyword>
<evidence type="ECO:0000256" key="3">
    <source>
        <dbReference type="ARBA" id="ARBA00022701"/>
    </source>
</evidence>
<proteinExistence type="inferred from homology"/>
<evidence type="ECO:0000313" key="12">
    <source>
        <dbReference type="Proteomes" id="UP000631114"/>
    </source>
</evidence>
<dbReference type="InterPro" id="IPR001752">
    <property type="entry name" value="Kinesin_motor_dom"/>
</dbReference>
<dbReference type="PROSITE" id="PS50067">
    <property type="entry name" value="KINESIN_MOTOR_2"/>
    <property type="match status" value="1"/>
</dbReference>
<evidence type="ECO:0000313" key="11">
    <source>
        <dbReference type="EMBL" id="KAF9587236.1"/>
    </source>
</evidence>
<feature type="domain" description="Kinesin motor" evidence="10">
    <location>
        <begin position="1"/>
        <end position="167"/>
    </location>
</feature>
<evidence type="ECO:0000256" key="5">
    <source>
        <dbReference type="ARBA" id="ARBA00022840"/>
    </source>
</evidence>
<dbReference type="GO" id="GO:0008574">
    <property type="term" value="F:plus-end-directed microtubule motor activity"/>
    <property type="evidence" value="ECO:0007669"/>
    <property type="project" value="TreeGrafter"/>
</dbReference>
<dbReference type="Proteomes" id="UP000631114">
    <property type="component" value="Unassembled WGS sequence"/>
</dbReference>
<gene>
    <name evidence="11" type="ORF">IFM89_039544</name>
</gene>
<dbReference type="GO" id="GO:0051231">
    <property type="term" value="P:spindle elongation"/>
    <property type="evidence" value="ECO:0007669"/>
    <property type="project" value="TreeGrafter"/>
</dbReference>
<dbReference type="Gene3D" id="3.40.850.10">
    <property type="entry name" value="Kinesin motor domain"/>
    <property type="match status" value="1"/>
</dbReference>
<dbReference type="PANTHER" id="PTHR47970">
    <property type="entry name" value="KINESIN-LIKE PROTEIN KIF11"/>
    <property type="match status" value="1"/>
</dbReference>
<dbReference type="GO" id="GO:0005524">
    <property type="term" value="F:ATP binding"/>
    <property type="evidence" value="ECO:0007669"/>
    <property type="project" value="UniProtKB-KW"/>
</dbReference>
<evidence type="ECO:0000259" key="10">
    <source>
        <dbReference type="PROSITE" id="PS50067"/>
    </source>
</evidence>
<evidence type="ECO:0000256" key="8">
    <source>
        <dbReference type="PROSITE-ProRule" id="PRU00283"/>
    </source>
</evidence>
<dbReference type="GO" id="GO:0007018">
    <property type="term" value="P:microtubule-based movement"/>
    <property type="evidence" value="ECO:0007669"/>
    <property type="project" value="InterPro"/>
</dbReference>
<dbReference type="AlphaFoldDB" id="A0A835GTB3"/>
<dbReference type="InterPro" id="IPR036961">
    <property type="entry name" value="Kinesin_motor_dom_sf"/>
</dbReference>
<comment type="similarity">
    <text evidence="8">Belongs to the TRAFAC class myosin-kinesin ATPase superfamily. Kinesin family.</text>
</comment>
<dbReference type="InterPro" id="IPR027417">
    <property type="entry name" value="P-loop_NTPase"/>
</dbReference>
<dbReference type="SUPFAM" id="SSF52540">
    <property type="entry name" value="P-loop containing nucleoside triphosphate hydrolases"/>
    <property type="match status" value="1"/>
</dbReference>
<evidence type="ECO:0000256" key="6">
    <source>
        <dbReference type="ARBA" id="ARBA00023175"/>
    </source>
</evidence>
<dbReference type="Pfam" id="PF00225">
    <property type="entry name" value="Kinesin"/>
    <property type="match status" value="1"/>
</dbReference>
<accession>A0A835GTB3</accession>
<keyword evidence="6" id="KW-0505">Motor protein</keyword>
<dbReference type="EMBL" id="JADFTS010000021">
    <property type="protein sequence ID" value="KAF9587236.1"/>
    <property type="molecule type" value="Genomic_DNA"/>
</dbReference>
<feature type="coiled-coil region" evidence="9">
    <location>
        <begin position="187"/>
        <end position="214"/>
    </location>
</feature>
<dbReference type="GO" id="GO:0005876">
    <property type="term" value="C:spindle microtubule"/>
    <property type="evidence" value="ECO:0007669"/>
    <property type="project" value="TreeGrafter"/>
</dbReference>
<sequence>MEPTWLMDRLAHGRPTLLDNLQRRTLKLKALWSVRWWIFLQIFLQRLVLFQSHTCENGIDPCMFKRSKAPLVRKGKLFLVDLAGSEWMEKLGSEGKTLEEAKSINLSLTALGKCINALAETVRMYQSATRSIQGMGRTSLIVTLGPSPRHRGETSSTIMFGQRAMKVKNMVKIKEEFDYKSLSRKLYIQLDKLIAEHERQKKAFQDELERKTIEAQSFIADEERSCAEKLEVSCIDICVSM</sequence>
<keyword evidence="4" id="KW-0547">Nucleotide-binding</keyword>
<dbReference type="InterPro" id="IPR019821">
    <property type="entry name" value="Kinesin_motor_CS"/>
</dbReference>
<comment type="subcellular location">
    <subcellularLocation>
        <location evidence="1">Cytoplasm</location>
        <location evidence="1">Cytoskeleton</location>
    </subcellularLocation>
</comment>
<comment type="caution">
    <text evidence="8">Lacks conserved residue(s) required for the propagation of feature annotation.</text>
</comment>
<keyword evidence="7" id="KW-0206">Cytoskeleton</keyword>
<dbReference type="GO" id="GO:0090307">
    <property type="term" value="P:mitotic spindle assembly"/>
    <property type="evidence" value="ECO:0007669"/>
    <property type="project" value="TreeGrafter"/>
</dbReference>
<keyword evidence="9" id="KW-0175">Coiled coil</keyword>
<reference evidence="11 12" key="1">
    <citation type="submission" date="2020-10" db="EMBL/GenBank/DDBJ databases">
        <title>The Coptis chinensis genome and diversification of protoberbering-type alkaloids.</title>
        <authorList>
            <person name="Wang B."/>
            <person name="Shu S."/>
            <person name="Song C."/>
            <person name="Liu Y."/>
        </authorList>
    </citation>
    <scope>NUCLEOTIDE SEQUENCE [LARGE SCALE GENOMIC DNA]</scope>
    <source>
        <strain evidence="11">HL-2020</strain>
        <tissue evidence="11">Leaf</tissue>
    </source>
</reference>
<dbReference type="GO" id="GO:0008017">
    <property type="term" value="F:microtubule binding"/>
    <property type="evidence" value="ECO:0007669"/>
    <property type="project" value="InterPro"/>
</dbReference>
<dbReference type="OrthoDB" id="3176171at2759"/>
<dbReference type="PANTHER" id="PTHR47970:SF30">
    <property type="entry name" value="KINESIN-LIKE PROTEIN"/>
    <property type="match status" value="1"/>
</dbReference>
<name>A0A835GTB3_9MAGN</name>
<dbReference type="InterPro" id="IPR047149">
    <property type="entry name" value="KIF11-like"/>
</dbReference>
<evidence type="ECO:0000256" key="7">
    <source>
        <dbReference type="ARBA" id="ARBA00023212"/>
    </source>
</evidence>
<evidence type="ECO:0000256" key="4">
    <source>
        <dbReference type="ARBA" id="ARBA00022741"/>
    </source>
</evidence>
<evidence type="ECO:0000256" key="9">
    <source>
        <dbReference type="SAM" id="Coils"/>
    </source>
</evidence>
<dbReference type="SMART" id="SM00129">
    <property type="entry name" value="KISc"/>
    <property type="match status" value="1"/>
</dbReference>
<dbReference type="PROSITE" id="PS00411">
    <property type="entry name" value="KINESIN_MOTOR_1"/>
    <property type="match status" value="1"/>
</dbReference>
<keyword evidence="2" id="KW-0963">Cytoplasm</keyword>
<dbReference type="GO" id="GO:0072686">
    <property type="term" value="C:mitotic spindle"/>
    <property type="evidence" value="ECO:0007669"/>
    <property type="project" value="TreeGrafter"/>
</dbReference>
<organism evidence="11 12">
    <name type="scientific">Coptis chinensis</name>
    <dbReference type="NCBI Taxonomy" id="261450"/>
    <lineage>
        <taxon>Eukaryota</taxon>
        <taxon>Viridiplantae</taxon>
        <taxon>Streptophyta</taxon>
        <taxon>Embryophyta</taxon>
        <taxon>Tracheophyta</taxon>
        <taxon>Spermatophyta</taxon>
        <taxon>Magnoliopsida</taxon>
        <taxon>Ranunculales</taxon>
        <taxon>Ranunculaceae</taxon>
        <taxon>Coptidoideae</taxon>
        <taxon>Coptis</taxon>
    </lineage>
</organism>
<evidence type="ECO:0000256" key="2">
    <source>
        <dbReference type="ARBA" id="ARBA00022490"/>
    </source>
</evidence>
<keyword evidence="5" id="KW-0067">ATP-binding</keyword>
<keyword evidence="12" id="KW-1185">Reference proteome</keyword>
<evidence type="ECO:0000256" key="1">
    <source>
        <dbReference type="ARBA" id="ARBA00004245"/>
    </source>
</evidence>
<comment type="caution">
    <text evidence="11">The sequence shown here is derived from an EMBL/GenBank/DDBJ whole genome shotgun (WGS) entry which is preliminary data.</text>
</comment>
<protein>
    <recommendedName>
        <fullName evidence="10">Kinesin motor domain-containing protein</fullName>
    </recommendedName>
</protein>